<dbReference type="Proteomes" id="UP001055811">
    <property type="component" value="Linkage Group LG09"/>
</dbReference>
<protein>
    <submittedName>
        <fullName evidence="1">Uncharacterized protein</fullName>
    </submittedName>
</protein>
<dbReference type="EMBL" id="CM042017">
    <property type="protein sequence ID" value="KAI3690982.1"/>
    <property type="molecule type" value="Genomic_DNA"/>
</dbReference>
<reference evidence="1 2" key="2">
    <citation type="journal article" date="2022" name="Mol. Ecol. Resour.">
        <title>The genomes of chicory, endive, great burdock and yacon provide insights into Asteraceae paleo-polyploidization history and plant inulin production.</title>
        <authorList>
            <person name="Fan W."/>
            <person name="Wang S."/>
            <person name="Wang H."/>
            <person name="Wang A."/>
            <person name="Jiang F."/>
            <person name="Liu H."/>
            <person name="Zhao H."/>
            <person name="Xu D."/>
            <person name="Zhang Y."/>
        </authorList>
    </citation>
    <scope>NUCLEOTIDE SEQUENCE [LARGE SCALE GENOMIC DNA]</scope>
    <source>
        <strain evidence="2">cv. Punajuju</strain>
        <tissue evidence="1">Leaves</tissue>
    </source>
</reference>
<sequence>MTKWFRPQPKDPILAAAGAFDGTFKRVRVSTLSILFIFYMKIDKKGGLPRPGTSPRGSFRDFAHIGKGLTGREKFIFASTRTGKTQQAERVNPILQELMKA</sequence>
<organism evidence="1 2">
    <name type="scientific">Cichorium intybus</name>
    <name type="common">Chicory</name>
    <dbReference type="NCBI Taxonomy" id="13427"/>
    <lineage>
        <taxon>Eukaryota</taxon>
        <taxon>Viridiplantae</taxon>
        <taxon>Streptophyta</taxon>
        <taxon>Embryophyta</taxon>
        <taxon>Tracheophyta</taxon>
        <taxon>Spermatophyta</taxon>
        <taxon>Magnoliopsida</taxon>
        <taxon>eudicotyledons</taxon>
        <taxon>Gunneridae</taxon>
        <taxon>Pentapetalae</taxon>
        <taxon>asterids</taxon>
        <taxon>campanulids</taxon>
        <taxon>Asterales</taxon>
        <taxon>Asteraceae</taxon>
        <taxon>Cichorioideae</taxon>
        <taxon>Cichorieae</taxon>
        <taxon>Cichoriinae</taxon>
        <taxon>Cichorium</taxon>
    </lineage>
</organism>
<reference evidence="2" key="1">
    <citation type="journal article" date="2022" name="Mol. Ecol. Resour.">
        <title>The genomes of chicory, endive, great burdock and yacon provide insights into Asteraceae palaeo-polyploidization history and plant inulin production.</title>
        <authorList>
            <person name="Fan W."/>
            <person name="Wang S."/>
            <person name="Wang H."/>
            <person name="Wang A."/>
            <person name="Jiang F."/>
            <person name="Liu H."/>
            <person name="Zhao H."/>
            <person name="Xu D."/>
            <person name="Zhang Y."/>
        </authorList>
    </citation>
    <scope>NUCLEOTIDE SEQUENCE [LARGE SCALE GENOMIC DNA]</scope>
    <source>
        <strain evidence="2">cv. Punajuju</strain>
    </source>
</reference>
<proteinExistence type="predicted"/>
<evidence type="ECO:0000313" key="1">
    <source>
        <dbReference type="EMBL" id="KAI3690982.1"/>
    </source>
</evidence>
<evidence type="ECO:0000313" key="2">
    <source>
        <dbReference type="Proteomes" id="UP001055811"/>
    </source>
</evidence>
<keyword evidence="2" id="KW-1185">Reference proteome</keyword>
<gene>
    <name evidence="1" type="ORF">L2E82_49195</name>
</gene>
<accession>A0ACB8YZ07</accession>
<comment type="caution">
    <text evidence="1">The sequence shown here is derived from an EMBL/GenBank/DDBJ whole genome shotgun (WGS) entry which is preliminary data.</text>
</comment>
<name>A0ACB8YZ07_CICIN</name>